<dbReference type="PATRIC" id="fig|33050.5.peg.2466"/>
<dbReference type="PANTHER" id="PTHR21666">
    <property type="entry name" value="PEPTIDASE-RELATED"/>
    <property type="match status" value="1"/>
</dbReference>
<gene>
    <name evidence="2" type="ORF">AN936_11930</name>
</gene>
<feature type="domain" description="M23ase beta-sheet core" evidence="1">
    <location>
        <begin position="85"/>
        <end position="176"/>
    </location>
</feature>
<proteinExistence type="predicted"/>
<name>A0A0N9UYV4_SPHMC</name>
<dbReference type="AlphaFoldDB" id="A0A0N9UYV4"/>
<evidence type="ECO:0000313" key="2">
    <source>
        <dbReference type="EMBL" id="ALH81050.1"/>
    </source>
</evidence>
<protein>
    <recommendedName>
        <fullName evidence="1">M23ase beta-sheet core domain-containing protein</fullName>
    </recommendedName>
</protein>
<reference evidence="2 3" key="1">
    <citation type="journal article" date="2015" name="Genome Announc.">
        <title>Complete Genome Sequence of Polypropylene Glycol- and Polyethylene Glycol-Degrading Sphingopyxis macrogoltabida Strain EY-1.</title>
        <authorList>
            <person name="Ohtsubo Y."/>
            <person name="Nagata Y."/>
            <person name="Numata M."/>
            <person name="Tsuchikane K."/>
            <person name="Hosoyama A."/>
            <person name="Yamazoe A."/>
            <person name="Tsuda M."/>
            <person name="Fujita N."/>
            <person name="Kawai F."/>
        </authorList>
    </citation>
    <scope>NUCLEOTIDE SEQUENCE [LARGE SCALE GENOMIC DNA]</scope>
    <source>
        <strain evidence="2 3">EY-1</strain>
    </source>
</reference>
<dbReference type="Pfam" id="PF01551">
    <property type="entry name" value="Peptidase_M23"/>
    <property type="match status" value="1"/>
</dbReference>
<sequence>MAFFVGHPKKEQVMLGKPIFAIAAAALLASDGPAADTPKIAESEGLYRLPFADGTEVSVFDDAVTHRPVGAIDLVGEPREGKVHRVVAAADGIVMAIEDHYSEQQSGRAAADCRNNFVWLAHPGGEWTLYGHMATGTTSGKAALKVGDRVRAGQYLGDEGAVGCAMLLHVHFEVAVPQASDPIDKGGFLNGNADRQRMRIPRFCAIPDHLVRKDAHYMAAACP</sequence>
<dbReference type="KEGG" id="smag:AN936_11930"/>
<dbReference type="InterPro" id="IPR011055">
    <property type="entry name" value="Dup_hybrid_motif"/>
</dbReference>
<dbReference type="PANTHER" id="PTHR21666:SF270">
    <property type="entry name" value="MUREIN HYDROLASE ACTIVATOR ENVC"/>
    <property type="match status" value="1"/>
</dbReference>
<evidence type="ECO:0000259" key="1">
    <source>
        <dbReference type="Pfam" id="PF01551"/>
    </source>
</evidence>
<dbReference type="Gene3D" id="2.70.70.10">
    <property type="entry name" value="Glucose Permease (Domain IIA)"/>
    <property type="match status" value="1"/>
</dbReference>
<dbReference type="CDD" id="cd12797">
    <property type="entry name" value="M23_peptidase"/>
    <property type="match status" value="1"/>
</dbReference>
<dbReference type="SUPFAM" id="SSF51261">
    <property type="entry name" value="Duplicated hybrid motif"/>
    <property type="match status" value="1"/>
</dbReference>
<accession>A0A0N9UYV4</accession>
<dbReference type="Proteomes" id="UP000058074">
    <property type="component" value="Chromosome"/>
</dbReference>
<dbReference type="GO" id="GO:0004222">
    <property type="term" value="F:metalloendopeptidase activity"/>
    <property type="evidence" value="ECO:0007669"/>
    <property type="project" value="TreeGrafter"/>
</dbReference>
<evidence type="ECO:0000313" key="3">
    <source>
        <dbReference type="Proteomes" id="UP000058074"/>
    </source>
</evidence>
<dbReference type="InterPro" id="IPR050570">
    <property type="entry name" value="Cell_wall_metabolism_enzyme"/>
</dbReference>
<dbReference type="InterPro" id="IPR016047">
    <property type="entry name" value="M23ase_b-sheet_dom"/>
</dbReference>
<organism evidence="2 3">
    <name type="scientific">Sphingopyxis macrogoltabida</name>
    <name type="common">Sphingomonas macrogoltabidus</name>
    <dbReference type="NCBI Taxonomy" id="33050"/>
    <lineage>
        <taxon>Bacteria</taxon>
        <taxon>Pseudomonadati</taxon>
        <taxon>Pseudomonadota</taxon>
        <taxon>Alphaproteobacteria</taxon>
        <taxon>Sphingomonadales</taxon>
        <taxon>Sphingomonadaceae</taxon>
        <taxon>Sphingopyxis</taxon>
    </lineage>
</organism>
<dbReference type="EMBL" id="CP012700">
    <property type="protein sequence ID" value="ALH81050.1"/>
    <property type="molecule type" value="Genomic_DNA"/>
</dbReference>